<dbReference type="AlphaFoldDB" id="A0A5B0R8L0"/>
<sequence length="85" mass="9492">MRGRKGAKPELELNPVPWVCNTRSLRGGRVESVPSDAGSLRDPPIARLMLSSEETEEADRVYPFKRLSGQDHPIAKHPKQKCDTP</sequence>
<dbReference type="Proteomes" id="UP000325313">
    <property type="component" value="Unassembled WGS sequence"/>
</dbReference>
<evidence type="ECO:0000313" key="3">
    <source>
        <dbReference type="Proteomes" id="UP000325313"/>
    </source>
</evidence>
<gene>
    <name evidence="2" type="ORF">PGTUg99_023566</name>
</gene>
<comment type="caution">
    <text evidence="2">The sequence shown here is derived from an EMBL/GenBank/DDBJ whole genome shotgun (WGS) entry which is preliminary data.</text>
</comment>
<feature type="region of interest" description="Disordered" evidence="1">
    <location>
        <begin position="66"/>
        <end position="85"/>
    </location>
</feature>
<evidence type="ECO:0000313" key="2">
    <source>
        <dbReference type="EMBL" id="KAA1121184.1"/>
    </source>
</evidence>
<name>A0A5B0R8L0_PUCGR</name>
<accession>A0A5B0R8L0</accession>
<proteinExistence type="predicted"/>
<organism evidence="2 3">
    <name type="scientific">Puccinia graminis f. sp. tritici</name>
    <dbReference type="NCBI Taxonomy" id="56615"/>
    <lineage>
        <taxon>Eukaryota</taxon>
        <taxon>Fungi</taxon>
        <taxon>Dikarya</taxon>
        <taxon>Basidiomycota</taxon>
        <taxon>Pucciniomycotina</taxon>
        <taxon>Pucciniomycetes</taxon>
        <taxon>Pucciniales</taxon>
        <taxon>Pucciniaceae</taxon>
        <taxon>Puccinia</taxon>
    </lineage>
</organism>
<protein>
    <submittedName>
        <fullName evidence="2">Uncharacterized protein</fullName>
    </submittedName>
</protein>
<evidence type="ECO:0000256" key="1">
    <source>
        <dbReference type="SAM" id="MobiDB-lite"/>
    </source>
</evidence>
<dbReference type="EMBL" id="VDEP01000239">
    <property type="protein sequence ID" value="KAA1121184.1"/>
    <property type="molecule type" value="Genomic_DNA"/>
</dbReference>
<reference evidence="2 3" key="1">
    <citation type="submission" date="2019-05" db="EMBL/GenBank/DDBJ databases">
        <title>Emergence of the Ug99 lineage of the wheat stem rust pathogen through somatic hybridization.</title>
        <authorList>
            <person name="Li F."/>
            <person name="Upadhyaya N.M."/>
            <person name="Sperschneider J."/>
            <person name="Matny O."/>
            <person name="Nguyen-Phuc H."/>
            <person name="Mago R."/>
            <person name="Raley C."/>
            <person name="Miller M.E."/>
            <person name="Silverstein K.A.T."/>
            <person name="Henningsen E."/>
            <person name="Hirsch C.D."/>
            <person name="Visser B."/>
            <person name="Pretorius Z.A."/>
            <person name="Steffenson B.J."/>
            <person name="Schwessinger B."/>
            <person name="Dodds P.N."/>
            <person name="Figueroa M."/>
        </authorList>
    </citation>
    <scope>NUCLEOTIDE SEQUENCE [LARGE SCALE GENOMIC DNA]</scope>
    <source>
        <strain evidence="2 3">Ug99</strain>
    </source>
</reference>